<evidence type="ECO:0000313" key="2">
    <source>
        <dbReference type="EMBL" id="ADI20732.1"/>
    </source>
</evidence>
<dbReference type="EMBL" id="GU474947">
    <property type="protein sequence ID" value="ADI20732.1"/>
    <property type="molecule type" value="Genomic_DNA"/>
</dbReference>
<dbReference type="AlphaFoldDB" id="E0Y241"/>
<evidence type="ECO:0000256" key="1">
    <source>
        <dbReference type="ARBA" id="ARBA00007529"/>
    </source>
</evidence>
<reference evidence="2" key="1">
    <citation type="journal article" date="2011" name="Environ. Microbiol.">
        <title>Time-series analyses of Monterey Bay coastal microbial picoplankton using a 'genome proxy' microarray.</title>
        <authorList>
            <person name="Rich V.I."/>
            <person name="Pham V.D."/>
            <person name="Eppley J."/>
            <person name="Shi Y."/>
            <person name="DeLong E.F."/>
        </authorList>
    </citation>
    <scope>NUCLEOTIDE SEQUENCE</scope>
</reference>
<dbReference type="SUPFAM" id="SSF54506">
    <property type="entry name" value="Diaminopimelate epimerase-like"/>
    <property type="match status" value="1"/>
</dbReference>
<accession>E0Y241</accession>
<protein>
    <submittedName>
        <fullName evidence="2">Uncharacterized protein</fullName>
    </submittedName>
</protein>
<comment type="similarity">
    <text evidence="1">Belongs to the proline racemase family.</text>
</comment>
<dbReference type="InterPro" id="IPR008794">
    <property type="entry name" value="Pro_racemase_fam"/>
</dbReference>
<dbReference type="Gene3D" id="3.10.310.10">
    <property type="entry name" value="Diaminopimelate Epimerase, Chain A, domain 1"/>
    <property type="match status" value="1"/>
</dbReference>
<sequence length="76" mass="8445">MNSEPRITEVARVGSFEGIRSMLSGRCWIYGISQVGIDPTDPFSQGFSLPDIWGGPIPNSEHALGRLPNQDSRWEK</sequence>
<organism evidence="2">
    <name type="scientific">uncultured alpha proteobacterium EF100_102A06</name>
    <dbReference type="NCBI Taxonomy" id="710799"/>
    <lineage>
        <taxon>Bacteria</taxon>
        <taxon>Pseudomonadati</taxon>
        <taxon>Pseudomonadota</taxon>
        <taxon>Alphaproteobacteria</taxon>
        <taxon>environmental samples</taxon>
    </lineage>
</organism>
<proteinExistence type="inferred from homology"/>
<name>E0Y241_9PROT</name>
<dbReference type="Pfam" id="PF05544">
    <property type="entry name" value="Pro_racemase"/>
    <property type="match status" value="1"/>
</dbReference>